<evidence type="ECO:0000256" key="9">
    <source>
        <dbReference type="RuleBase" id="RU000461"/>
    </source>
</evidence>
<dbReference type="OrthoDB" id="5290182at2"/>
<dbReference type="PROSITE" id="PS00086">
    <property type="entry name" value="CYTOCHROME_P450"/>
    <property type="match status" value="1"/>
</dbReference>
<dbReference type="InterPro" id="IPR017972">
    <property type="entry name" value="Cyt_P450_CS"/>
</dbReference>
<dbReference type="SUPFAM" id="SSF48264">
    <property type="entry name" value="Cytochrome P450"/>
    <property type="match status" value="1"/>
</dbReference>
<dbReference type="GO" id="GO:0016125">
    <property type="term" value="P:sterol metabolic process"/>
    <property type="evidence" value="ECO:0007669"/>
    <property type="project" value="TreeGrafter"/>
</dbReference>
<comment type="similarity">
    <text evidence="2 9">Belongs to the cytochrome P450 family.</text>
</comment>
<dbReference type="RefSeq" id="WP_130346833.1">
    <property type="nucleotide sequence ID" value="NZ_SGWQ01000009.1"/>
</dbReference>
<evidence type="ECO:0000313" key="11">
    <source>
        <dbReference type="Proteomes" id="UP000294257"/>
    </source>
</evidence>
<evidence type="ECO:0000256" key="8">
    <source>
        <dbReference type="PIRSR" id="PIRSR602403-1"/>
    </source>
</evidence>
<dbReference type="PANTHER" id="PTHR24286">
    <property type="entry name" value="CYTOCHROME P450 26"/>
    <property type="match status" value="1"/>
</dbReference>
<dbReference type="PANTHER" id="PTHR24286:SF24">
    <property type="entry name" value="LANOSTEROL 14-ALPHA DEMETHYLASE"/>
    <property type="match status" value="1"/>
</dbReference>
<dbReference type="AlphaFoldDB" id="A0A4Q7KJI2"/>
<dbReference type="EMBL" id="SGWQ01000009">
    <property type="protein sequence ID" value="RZS34405.1"/>
    <property type="molecule type" value="Genomic_DNA"/>
</dbReference>
<feature type="binding site" description="axial binding residue" evidence="8">
    <location>
        <position position="418"/>
    </location>
    <ligand>
        <name>heme</name>
        <dbReference type="ChEBI" id="CHEBI:30413"/>
    </ligand>
    <ligandPart>
        <name>Fe</name>
        <dbReference type="ChEBI" id="CHEBI:18248"/>
    </ligandPart>
</feature>
<accession>A0A4Q7KJI2</accession>
<dbReference type="InterPro" id="IPR001128">
    <property type="entry name" value="Cyt_P450"/>
</dbReference>
<keyword evidence="7 9" id="KW-0503">Monooxygenase</keyword>
<dbReference type="InterPro" id="IPR002403">
    <property type="entry name" value="Cyt_P450_E_grp-IV"/>
</dbReference>
<reference evidence="10 11" key="1">
    <citation type="submission" date="2019-02" db="EMBL/GenBank/DDBJ databases">
        <title>Genomic Encyclopedia of Type Strains, Phase IV (KMG-IV): sequencing the most valuable type-strain genomes for metagenomic binning, comparative biology and taxonomic classification.</title>
        <authorList>
            <person name="Goeker M."/>
        </authorList>
    </citation>
    <scope>NUCLEOTIDE SEQUENCE [LARGE SCALE GENOMIC DNA]</scope>
    <source>
        <strain evidence="10 11">DSM 101727</strain>
    </source>
</reference>
<evidence type="ECO:0000256" key="6">
    <source>
        <dbReference type="ARBA" id="ARBA00023004"/>
    </source>
</evidence>
<dbReference type="CDD" id="cd11045">
    <property type="entry name" value="CYP136-like"/>
    <property type="match status" value="1"/>
</dbReference>
<keyword evidence="4 8" id="KW-0479">Metal-binding</keyword>
<dbReference type="PRINTS" id="PR00385">
    <property type="entry name" value="P450"/>
</dbReference>
<dbReference type="GO" id="GO:0020037">
    <property type="term" value="F:heme binding"/>
    <property type="evidence" value="ECO:0007669"/>
    <property type="project" value="InterPro"/>
</dbReference>
<evidence type="ECO:0000256" key="5">
    <source>
        <dbReference type="ARBA" id="ARBA00023002"/>
    </source>
</evidence>
<dbReference type="Gene3D" id="1.10.630.10">
    <property type="entry name" value="Cytochrome P450"/>
    <property type="match status" value="1"/>
</dbReference>
<evidence type="ECO:0000256" key="4">
    <source>
        <dbReference type="ARBA" id="ARBA00022723"/>
    </source>
</evidence>
<evidence type="ECO:0000256" key="3">
    <source>
        <dbReference type="ARBA" id="ARBA00022617"/>
    </source>
</evidence>
<sequence length="470" mass="53128">MTAVHSGLDMTDATRIDRWLADRRYRPRVLADPPPGSGLRPVVGDVGLPFLGHSLEMLRIGLPYVHSRHQEYGEVTWSRGFGANTVSAIGGDAVQEVLANKDKAFSQRGWEYFIGPFFRRGLMLLDFGEHLHHRRIMQQAFTRPRLSGYLGGIASLARQRIADWPAGEAFEVFPAVKTLSLDIATEVFMGHEGEDTVRLTDAFVDTVRAGTAILRAPVPGGRWWSGLRGREVLERYFRAEIPGKRAGAGEDLFSALCHSESEDGHTFTDDDVVNHMIFLMMAAHDTSTITTTAAMYYLALHPEWQDAVREESLAAGDEPLDVDGVESLRALDLVVREALRLVAPVPWLLRKTVADTQLCGYYVPADTLVTIYPGINHLLPEYWTHPEWFDPERFSEERREDKSHRYAWMPFGGGVHKCIGMMFGTLEVKTLLHELVRRYTWSVPPGYRVRWDPMALPRPVDGLPVRLRRR</sequence>
<evidence type="ECO:0000256" key="1">
    <source>
        <dbReference type="ARBA" id="ARBA00001971"/>
    </source>
</evidence>
<evidence type="ECO:0000256" key="7">
    <source>
        <dbReference type="ARBA" id="ARBA00023033"/>
    </source>
</evidence>
<dbReference type="Pfam" id="PF00067">
    <property type="entry name" value="p450"/>
    <property type="match status" value="2"/>
</dbReference>
<comment type="cofactor">
    <cofactor evidence="1 8">
        <name>heme</name>
        <dbReference type="ChEBI" id="CHEBI:30413"/>
    </cofactor>
</comment>
<organism evidence="10 11">
    <name type="scientific">Herbihabitans rhizosphaerae</name>
    <dbReference type="NCBI Taxonomy" id="1872711"/>
    <lineage>
        <taxon>Bacteria</taxon>
        <taxon>Bacillati</taxon>
        <taxon>Actinomycetota</taxon>
        <taxon>Actinomycetes</taxon>
        <taxon>Pseudonocardiales</taxon>
        <taxon>Pseudonocardiaceae</taxon>
        <taxon>Herbihabitans</taxon>
    </lineage>
</organism>
<keyword evidence="3 8" id="KW-0349">Heme</keyword>
<proteinExistence type="inferred from homology"/>
<dbReference type="GO" id="GO:0005506">
    <property type="term" value="F:iron ion binding"/>
    <property type="evidence" value="ECO:0007669"/>
    <property type="project" value="InterPro"/>
</dbReference>
<gene>
    <name evidence="10" type="ORF">EV193_109196</name>
</gene>
<dbReference type="GO" id="GO:0016705">
    <property type="term" value="F:oxidoreductase activity, acting on paired donors, with incorporation or reduction of molecular oxygen"/>
    <property type="evidence" value="ECO:0007669"/>
    <property type="project" value="InterPro"/>
</dbReference>
<dbReference type="Proteomes" id="UP000294257">
    <property type="component" value="Unassembled WGS sequence"/>
</dbReference>
<comment type="caution">
    <text evidence="10">The sequence shown here is derived from an EMBL/GenBank/DDBJ whole genome shotgun (WGS) entry which is preliminary data.</text>
</comment>
<dbReference type="GO" id="GO:0004497">
    <property type="term" value="F:monooxygenase activity"/>
    <property type="evidence" value="ECO:0007669"/>
    <property type="project" value="UniProtKB-KW"/>
</dbReference>
<dbReference type="PRINTS" id="PR00465">
    <property type="entry name" value="EP450IV"/>
</dbReference>
<evidence type="ECO:0000256" key="2">
    <source>
        <dbReference type="ARBA" id="ARBA00010617"/>
    </source>
</evidence>
<dbReference type="InterPro" id="IPR036396">
    <property type="entry name" value="Cyt_P450_sf"/>
</dbReference>
<evidence type="ECO:0000313" key="10">
    <source>
        <dbReference type="EMBL" id="RZS34405.1"/>
    </source>
</evidence>
<keyword evidence="5 9" id="KW-0560">Oxidoreductase</keyword>
<keyword evidence="11" id="KW-1185">Reference proteome</keyword>
<keyword evidence="6 8" id="KW-0408">Iron</keyword>
<protein>
    <submittedName>
        <fullName evidence="10">Cytochrome P450</fullName>
    </submittedName>
</protein>
<name>A0A4Q7KJI2_9PSEU</name>